<keyword evidence="6" id="KW-0812">Transmembrane</keyword>
<keyword evidence="3" id="KW-0560">Oxidoreductase</keyword>
<dbReference type="RefSeq" id="WP_381479568.1">
    <property type="nucleotide sequence ID" value="NZ_JBHTLT010000004.1"/>
</dbReference>
<evidence type="ECO:0000256" key="5">
    <source>
        <dbReference type="ARBA" id="ARBA00023284"/>
    </source>
</evidence>
<keyword evidence="6" id="KW-0472">Membrane</keyword>
<keyword evidence="4" id="KW-1015">Disulfide bond</keyword>
<evidence type="ECO:0000256" key="6">
    <source>
        <dbReference type="SAM" id="Phobius"/>
    </source>
</evidence>
<dbReference type="PANTHER" id="PTHR13887">
    <property type="entry name" value="GLUTATHIONE S-TRANSFERASE KAPPA"/>
    <property type="match status" value="1"/>
</dbReference>
<dbReference type="PANTHER" id="PTHR13887:SF14">
    <property type="entry name" value="DISULFIDE BOND FORMATION PROTEIN D"/>
    <property type="match status" value="1"/>
</dbReference>
<dbReference type="Pfam" id="PF13462">
    <property type="entry name" value="Thioredoxin_4"/>
    <property type="match status" value="1"/>
</dbReference>
<feature type="transmembrane region" description="Helical" evidence="6">
    <location>
        <begin position="6"/>
        <end position="23"/>
    </location>
</feature>
<name>A0ABW3TSJ8_9BACL</name>
<keyword evidence="2" id="KW-0732">Signal</keyword>
<dbReference type="InterPro" id="IPR036249">
    <property type="entry name" value="Thioredoxin-like_sf"/>
</dbReference>
<evidence type="ECO:0000256" key="4">
    <source>
        <dbReference type="ARBA" id="ARBA00023157"/>
    </source>
</evidence>
<proteinExistence type="inferred from homology"/>
<gene>
    <name evidence="8" type="ORF">ACFQ38_01105</name>
</gene>
<sequence length="212" mass="23632">MSKKLFWFIGIIAVCIIGMIVLVDTEKESAVMDYEGQPFLGEASAPVEIVEFGDYKCPHCKEFNDNLLPMIQEELITSGKAKFYFMNYAFMGPDSTSAAQFAEAVYEQLGNEVFWDFHHLLFANQTTKSGEMNIFTDELMETVLSEVASPEETEQVMTAYHDGKGKDALKKDMSTAKSLGISSTPSIYINGKLFDGGTMNDFLERVEEASGE</sequence>
<dbReference type="InterPro" id="IPR012336">
    <property type="entry name" value="Thioredoxin-like_fold"/>
</dbReference>
<protein>
    <submittedName>
        <fullName evidence="8">DsbA family protein</fullName>
    </submittedName>
</protein>
<dbReference type="Gene3D" id="3.40.30.10">
    <property type="entry name" value="Glutaredoxin"/>
    <property type="match status" value="1"/>
</dbReference>
<accession>A0ABW3TSJ8</accession>
<keyword evidence="5" id="KW-0676">Redox-active center</keyword>
<comment type="similarity">
    <text evidence="1">Belongs to the thioredoxin family. DsbA subfamily.</text>
</comment>
<evidence type="ECO:0000313" key="8">
    <source>
        <dbReference type="EMBL" id="MFD1203731.1"/>
    </source>
</evidence>
<reference evidence="9" key="1">
    <citation type="journal article" date="2019" name="Int. J. Syst. Evol. Microbiol.">
        <title>The Global Catalogue of Microorganisms (GCM) 10K type strain sequencing project: providing services to taxonomists for standard genome sequencing and annotation.</title>
        <authorList>
            <consortium name="The Broad Institute Genomics Platform"/>
            <consortium name="The Broad Institute Genome Sequencing Center for Infectious Disease"/>
            <person name="Wu L."/>
            <person name="Ma J."/>
        </authorList>
    </citation>
    <scope>NUCLEOTIDE SEQUENCE [LARGE SCALE GENOMIC DNA]</scope>
    <source>
        <strain evidence="9">CCUG 53915</strain>
    </source>
</reference>
<dbReference type="PROSITE" id="PS51352">
    <property type="entry name" value="THIOREDOXIN_2"/>
    <property type="match status" value="1"/>
</dbReference>
<evidence type="ECO:0000256" key="2">
    <source>
        <dbReference type="ARBA" id="ARBA00022729"/>
    </source>
</evidence>
<organism evidence="8 9">
    <name type="scientific">Sporosarcina contaminans</name>
    <dbReference type="NCBI Taxonomy" id="633403"/>
    <lineage>
        <taxon>Bacteria</taxon>
        <taxon>Bacillati</taxon>
        <taxon>Bacillota</taxon>
        <taxon>Bacilli</taxon>
        <taxon>Bacillales</taxon>
        <taxon>Caryophanaceae</taxon>
        <taxon>Sporosarcina</taxon>
    </lineage>
</organism>
<dbReference type="EMBL" id="JBHTLT010000004">
    <property type="protein sequence ID" value="MFD1203731.1"/>
    <property type="molecule type" value="Genomic_DNA"/>
</dbReference>
<feature type="domain" description="Thioredoxin" evidence="7">
    <location>
        <begin position="20"/>
        <end position="211"/>
    </location>
</feature>
<keyword evidence="9" id="KW-1185">Reference proteome</keyword>
<evidence type="ECO:0000256" key="1">
    <source>
        <dbReference type="ARBA" id="ARBA00005791"/>
    </source>
</evidence>
<dbReference type="Proteomes" id="UP001597231">
    <property type="component" value="Unassembled WGS sequence"/>
</dbReference>
<dbReference type="InterPro" id="IPR013766">
    <property type="entry name" value="Thioredoxin_domain"/>
</dbReference>
<dbReference type="SUPFAM" id="SSF52833">
    <property type="entry name" value="Thioredoxin-like"/>
    <property type="match status" value="1"/>
</dbReference>
<evidence type="ECO:0000313" key="9">
    <source>
        <dbReference type="Proteomes" id="UP001597231"/>
    </source>
</evidence>
<evidence type="ECO:0000259" key="7">
    <source>
        <dbReference type="PROSITE" id="PS51352"/>
    </source>
</evidence>
<comment type="caution">
    <text evidence="8">The sequence shown here is derived from an EMBL/GenBank/DDBJ whole genome shotgun (WGS) entry which is preliminary data.</text>
</comment>
<keyword evidence="6" id="KW-1133">Transmembrane helix</keyword>
<evidence type="ECO:0000256" key="3">
    <source>
        <dbReference type="ARBA" id="ARBA00023002"/>
    </source>
</evidence>